<dbReference type="OrthoDB" id="9779554at2"/>
<evidence type="ECO:0000256" key="6">
    <source>
        <dbReference type="RuleBase" id="RU363058"/>
    </source>
</evidence>
<gene>
    <name evidence="8" type="ordered locus">CHAB381_1631</name>
</gene>
<evidence type="ECO:0000256" key="3">
    <source>
        <dbReference type="ARBA" id="ARBA00022692"/>
    </source>
</evidence>
<comment type="similarity">
    <text evidence="6">Belongs to the inorganic phosphate transporter (PiT) (TC 2.A.20) family.</text>
</comment>
<keyword evidence="9" id="KW-1185">Reference proteome</keyword>
<comment type="subcellular location">
    <subcellularLocation>
        <location evidence="1 6">Membrane</location>
        <topology evidence="1 6">Multi-pass membrane protein</topology>
    </subcellularLocation>
</comment>
<evidence type="ECO:0000256" key="2">
    <source>
        <dbReference type="ARBA" id="ARBA00022448"/>
    </source>
</evidence>
<feature type="transmembrane region" description="Helical" evidence="6">
    <location>
        <begin position="290"/>
        <end position="312"/>
    </location>
</feature>
<feature type="coiled-coil region" evidence="7">
    <location>
        <begin position="210"/>
        <end position="244"/>
    </location>
</feature>
<keyword evidence="6" id="KW-0592">Phosphate transport</keyword>
<feature type="transmembrane region" description="Helical" evidence="6">
    <location>
        <begin position="406"/>
        <end position="426"/>
    </location>
</feature>
<dbReference type="GO" id="GO:0035435">
    <property type="term" value="P:phosphate ion transmembrane transport"/>
    <property type="evidence" value="ECO:0007669"/>
    <property type="project" value="TreeGrafter"/>
</dbReference>
<name>A7I3R3_CAMHC</name>
<dbReference type="Pfam" id="PF01384">
    <property type="entry name" value="PHO4"/>
    <property type="match status" value="1"/>
</dbReference>
<dbReference type="STRING" id="360107.CHAB381_1631"/>
<evidence type="ECO:0000256" key="5">
    <source>
        <dbReference type="ARBA" id="ARBA00023136"/>
    </source>
</evidence>
<feature type="transmembrane region" description="Helical" evidence="6">
    <location>
        <begin position="358"/>
        <end position="376"/>
    </location>
</feature>
<keyword evidence="5 6" id="KW-0472">Membrane</keyword>
<dbReference type="GO" id="GO:0016020">
    <property type="term" value="C:membrane"/>
    <property type="evidence" value="ECO:0007669"/>
    <property type="project" value="UniProtKB-SubCell"/>
</dbReference>
<feature type="transmembrane region" description="Helical" evidence="6">
    <location>
        <begin position="324"/>
        <end position="346"/>
    </location>
</feature>
<feature type="transmembrane region" description="Helical" evidence="6">
    <location>
        <begin position="36"/>
        <end position="54"/>
    </location>
</feature>
<dbReference type="eggNOG" id="COG0306">
    <property type="taxonomic scope" value="Bacteria"/>
</dbReference>
<dbReference type="HOGENOM" id="CLU_015355_3_3_7"/>
<feature type="transmembrane region" description="Helical" evidence="6">
    <location>
        <begin position="456"/>
        <end position="483"/>
    </location>
</feature>
<dbReference type="Proteomes" id="UP000002407">
    <property type="component" value="Chromosome"/>
</dbReference>
<keyword evidence="4 6" id="KW-1133">Transmembrane helix</keyword>
<organism evidence="8 9">
    <name type="scientific">Campylobacter hominis (strain ATCC BAA-381 / DSM 21671 / CCUG 45161 / LMG 19568 / NCTC 13146 / CH001A)</name>
    <dbReference type="NCBI Taxonomy" id="360107"/>
    <lineage>
        <taxon>Bacteria</taxon>
        <taxon>Pseudomonadati</taxon>
        <taxon>Campylobacterota</taxon>
        <taxon>Epsilonproteobacteria</taxon>
        <taxon>Campylobacterales</taxon>
        <taxon>Campylobacteraceae</taxon>
        <taxon>Campylobacter</taxon>
    </lineage>
</organism>
<dbReference type="RefSeq" id="WP_012109459.1">
    <property type="nucleotide sequence ID" value="NC_009714.1"/>
</dbReference>
<accession>A7I3R3</accession>
<dbReference type="PANTHER" id="PTHR11101">
    <property type="entry name" value="PHOSPHATE TRANSPORTER"/>
    <property type="match status" value="1"/>
</dbReference>
<feature type="transmembrane region" description="Helical" evidence="6">
    <location>
        <begin position="144"/>
        <end position="161"/>
    </location>
</feature>
<feature type="transmembrane region" description="Helical" evidence="6">
    <location>
        <begin position="181"/>
        <end position="199"/>
    </location>
</feature>
<keyword evidence="2 6" id="KW-0813">Transport</keyword>
<keyword evidence="7" id="KW-0175">Coiled coil</keyword>
<feature type="transmembrane region" description="Helical" evidence="6">
    <location>
        <begin position="115"/>
        <end position="132"/>
    </location>
</feature>
<dbReference type="EMBL" id="CP000776">
    <property type="protein sequence ID" value="ABS51415.1"/>
    <property type="molecule type" value="Genomic_DNA"/>
</dbReference>
<dbReference type="GO" id="GO:0005315">
    <property type="term" value="F:phosphate transmembrane transporter activity"/>
    <property type="evidence" value="ECO:0007669"/>
    <property type="project" value="InterPro"/>
</dbReference>
<evidence type="ECO:0000256" key="1">
    <source>
        <dbReference type="ARBA" id="ARBA00004141"/>
    </source>
</evidence>
<feature type="transmembrane region" description="Helical" evidence="6">
    <location>
        <begin position="6"/>
        <end position="24"/>
    </location>
</feature>
<keyword evidence="3 6" id="KW-0812">Transmembrane</keyword>
<dbReference type="InterPro" id="IPR001204">
    <property type="entry name" value="Phos_transporter"/>
</dbReference>
<reference evidence="9" key="1">
    <citation type="submission" date="2007-07" db="EMBL/GenBank/DDBJ databases">
        <title>Complete genome sequence of Campylobacter hominis ATCC BAA-381, a commensal isolated from the human gastrointestinal tract.</title>
        <authorList>
            <person name="Fouts D.E."/>
            <person name="Mongodin E.F."/>
            <person name="Puiu D."/>
            <person name="Sebastian Y."/>
            <person name="Miller W.G."/>
            <person name="Mandrell R.E."/>
            <person name="Nelson K.E."/>
        </authorList>
    </citation>
    <scope>NUCLEOTIDE SEQUENCE [LARGE SCALE GENOMIC DNA]</scope>
    <source>
        <strain evidence="9">ATCC BAA-381 / DSM 21671 / CCUG 45161 / LMG 19568 / NCTC 13146 / CH001A</strain>
    </source>
</reference>
<feature type="transmembrane region" description="Helical" evidence="6">
    <location>
        <begin position="495"/>
        <end position="517"/>
    </location>
</feature>
<dbReference type="AlphaFoldDB" id="A7I3R3"/>
<dbReference type="PANTHER" id="PTHR11101:SF80">
    <property type="entry name" value="PHOSPHATE TRANSPORTER"/>
    <property type="match status" value="1"/>
</dbReference>
<evidence type="ECO:0000313" key="9">
    <source>
        <dbReference type="Proteomes" id="UP000002407"/>
    </source>
</evidence>
<evidence type="ECO:0000313" key="8">
    <source>
        <dbReference type="EMBL" id="ABS51415.1"/>
    </source>
</evidence>
<protein>
    <recommendedName>
        <fullName evidence="6">Phosphate transporter</fullName>
    </recommendedName>
</protein>
<dbReference type="KEGG" id="cha:CHAB381_1631"/>
<evidence type="ECO:0000256" key="4">
    <source>
        <dbReference type="ARBA" id="ARBA00022989"/>
    </source>
</evidence>
<sequence length="521" mass="56656">MPRNSILNLFFGGILLVISLYFIIWGFDYIGEANKIIFTISVILGIFMAFNVGGNDVSNSFGTSVGAGTLTITQALCIAAIFEVGGAVIAGGEVTATIRSGIVDLQKMSVSPFDFVYIMMSALLAAGLWLLIATKKGMPVSTTHAIVGGIVGASLTLGVILEHSEISPLSILRWNKLFEIVLSWIISPVLGGITSYMIYRVIKKYIINYNAIAQIKINRIKRKKKELKKEHKKIYETLNDLQKVAYSEILNKDLLEMQEHNLNYKHLSSDYYKKINELDMQKEKLQSHKALELGIPIIAAFGTIVLVSMLLFKGLKNLNLGLSAFQNYLIISMCATIVWAAMFVFAKNLRRSDLSKSTFLMFSWLQVFTACGFAFSHGSNDISNAVGPFAAIIDTLATGAVNGEAAIPPIVMITFGIALVAGLWFIGREVIQTVGTNLTKMHPASGFSAELSAASIVMLATVFGIPVSSTHILIGAVLGIGLVNKAANWSLMKPIVLAWVITIPVAAVISSICLLVFRNIF</sequence>
<proteinExistence type="inferred from homology"/>
<evidence type="ECO:0000256" key="7">
    <source>
        <dbReference type="SAM" id="Coils"/>
    </source>
</evidence>